<dbReference type="GO" id="GO:0016020">
    <property type="term" value="C:membrane"/>
    <property type="evidence" value="ECO:0007669"/>
    <property type="project" value="InterPro"/>
</dbReference>
<keyword evidence="1" id="KW-0472">Membrane</keyword>
<dbReference type="Proteomes" id="UP000297890">
    <property type="component" value="Unassembled WGS sequence"/>
</dbReference>
<dbReference type="Gene3D" id="3.30.565.10">
    <property type="entry name" value="Histidine kinase-like ATPase, C-terminal domain"/>
    <property type="match status" value="1"/>
</dbReference>
<name>A0A4Z0FEU8_9GAMM</name>
<dbReference type="PANTHER" id="PTHR34220:SF7">
    <property type="entry name" value="SENSOR HISTIDINE KINASE YPDA"/>
    <property type="match status" value="1"/>
</dbReference>
<dbReference type="SUPFAM" id="SSF55874">
    <property type="entry name" value="ATPase domain of HSP90 chaperone/DNA topoisomerase II/histidine kinase"/>
    <property type="match status" value="1"/>
</dbReference>
<dbReference type="InterPro" id="IPR010559">
    <property type="entry name" value="Sig_transdc_His_kin_internal"/>
</dbReference>
<organism evidence="3 4">
    <name type="scientific">Candidatus Macondimonas diazotrophica</name>
    <dbReference type="NCBI Taxonomy" id="2305248"/>
    <lineage>
        <taxon>Bacteria</taxon>
        <taxon>Pseudomonadati</taxon>
        <taxon>Pseudomonadota</taxon>
        <taxon>Gammaproteobacteria</taxon>
        <taxon>Chromatiales</taxon>
        <taxon>Ectothiorhodospiraceae</taxon>
        <taxon>Candidatus Macondimonas</taxon>
    </lineage>
</organism>
<evidence type="ECO:0000256" key="1">
    <source>
        <dbReference type="SAM" id="Phobius"/>
    </source>
</evidence>
<evidence type="ECO:0000259" key="2">
    <source>
        <dbReference type="Pfam" id="PF06580"/>
    </source>
</evidence>
<keyword evidence="1" id="KW-1133">Transmembrane helix</keyword>
<keyword evidence="1" id="KW-0812">Transmembrane</keyword>
<feature type="transmembrane region" description="Helical" evidence="1">
    <location>
        <begin position="65"/>
        <end position="87"/>
    </location>
</feature>
<dbReference type="GO" id="GO:0000155">
    <property type="term" value="F:phosphorelay sensor kinase activity"/>
    <property type="evidence" value="ECO:0007669"/>
    <property type="project" value="InterPro"/>
</dbReference>
<keyword evidence="3" id="KW-0808">Transferase</keyword>
<accession>A0A4Z0FEU8</accession>
<sequence>MTGRLPTSLASRATLVSMRVPDTFFLPDLCDLRVVLALVLSMQILACVLTLVMSPVDFWLQLSRVSLYVQAVALSSSILLCALRPHLARWRPAFATSAILALVAGTAYAVAVLSGCLLGDLLGRACTVEHAARPALIAALLTGVGLRYLYLQHALTQRVHDELRLRIDALQARIRPHFLFNTLNTIAALIRGQPRLAETALENLADLFRASLGQQGSFVTLADEVSLCLHYLDLERLRLGTRLRVEWSLGNVPEAALLPALTLQPLVENAICHGIETCREGGTIHLQGRLDHDMIILCLCYPRCGDAGPGHGLAMSNTRQRLALSFGAKARLELRQTEHTCEVTLAFPYLSKAPISKGESA</sequence>
<reference evidence="3 4" key="1">
    <citation type="journal article" date="2019" name="ISME J.">
        <title>Candidatus Macondimonas diazotrophica, a novel gammaproteobacterial genus dominating crude-oil-contaminated coastal sediments.</title>
        <authorList>
            <person name="Karthikeyan S."/>
            <person name="Konstantinidis K."/>
        </authorList>
    </citation>
    <scope>NUCLEOTIDE SEQUENCE [LARGE SCALE GENOMIC DNA]</scope>
    <source>
        <strain evidence="3 4">KTK01</strain>
    </source>
</reference>
<dbReference type="InterPro" id="IPR036890">
    <property type="entry name" value="HATPase_C_sf"/>
</dbReference>
<keyword evidence="4" id="KW-1185">Reference proteome</keyword>
<feature type="transmembrane region" description="Helical" evidence="1">
    <location>
        <begin position="34"/>
        <end position="53"/>
    </location>
</feature>
<feature type="domain" description="Signal transduction histidine kinase internal region" evidence="2">
    <location>
        <begin position="166"/>
        <end position="243"/>
    </location>
</feature>
<dbReference type="PANTHER" id="PTHR34220">
    <property type="entry name" value="SENSOR HISTIDINE KINASE YPDA"/>
    <property type="match status" value="1"/>
</dbReference>
<dbReference type="InterPro" id="IPR050640">
    <property type="entry name" value="Bact_2-comp_sensor_kinase"/>
</dbReference>
<feature type="transmembrane region" description="Helical" evidence="1">
    <location>
        <begin position="93"/>
        <end position="119"/>
    </location>
</feature>
<dbReference type="Pfam" id="PF06580">
    <property type="entry name" value="His_kinase"/>
    <property type="match status" value="1"/>
</dbReference>
<evidence type="ECO:0000313" key="3">
    <source>
        <dbReference type="EMBL" id="TFZ83991.1"/>
    </source>
</evidence>
<proteinExistence type="predicted"/>
<protein>
    <submittedName>
        <fullName evidence="3">Sensor histidine kinase</fullName>
    </submittedName>
</protein>
<dbReference type="OrthoDB" id="2514702at2"/>
<dbReference type="EMBL" id="SRIO01000001">
    <property type="protein sequence ID" value="TFZ83991.1"/>
    <property type="molecule type" value="Genomic_DNA"/>
</dbReference>
<evidence type="ECO:0000313" key="4">
    <source>
        <dbReference type="Proteomes" id="UP000297890"/>
    </source>
</evidence>
<comment type="caution">
    <text evidence="3">The sequence shown here is derived from an EMBL/GenBank/DDBJ whole genome shotgun (WGS) entry which is preliminary data.</text>
</comment>
<feature type="transmembrane region" description="Helical" evidence="1">
    <location>
        <begin position="131"/>
        <end position="150"/>
    </location>
</feature>
<gene>
    <name evidence="3" type="ORF">E4680_00115</name>
</gene>
<keyword evidence="3" id="KW-0418">Kinase</keyword>
<dbReference type="AlphaFoldDB" id="A0A4Z0FEU8"/>